<feature type="coiled-coil region" evidence="1">
    <location>
        <begin position="1684"/>
        <end position="1711"/>
    </location>
</feature>
<dbReference type="PANTHER" id="PTHR34491">
    <property type="entry name" value="A-TYPE INCLUSION PROTEIN, PUTATIVE-RELATED"/>
    <property type="match status" value="1"/>
</dbReference>
<protein>
    <recommendedName>
        <fullName evidence="5">Beige/BEACH domain containing protein</fullName>
    </recommendedName>
</protein>
<dbReference type="KEGG" id="tva:4773410"/>
<evidence type="ECO:0000256" key="2">
    <source>
        <dbReference type="SAM" id="MobiDB-lite"/>
    </source>
</evidence>
<dbReference type="RefSeq" id="XP_001327638.1">
    <property type="nucleotide sequence ID" value="XM_001327603.1"/>
</dbReference>
<name>A2DVX0_TRIV3</name>
<gene>
    <name evidence="3" type="ORF">TVAG_252280</name>
</gene>
<feature type="compositionally biased region" description="Basic and acidic residues" evidence="2">
    <location>
        <begin position="1592"/>
        <end position="1604"/>
    </location>
</feature>
<proteinExistence type="predicted"/>
<dbReference type="PANTHER" id="PTHR34491:SF83">
    <property type="entry name" value="TATA ELEMENT MODULATORY FACTOR 1 TATA BINDING DOMAIN-CONTAINING PROTEIN"/>
    <property type="match status" value="1"/>
</dbReference>
<keyword evidence="1" id="KW-0175">Coiled coil</keyword>
<accession>A2DVX0</accession>
<dbReference type="InParanoid" id="A2DVX0"/>
<dbReference type="VEuPathDB" id="TrichDB:TVAGG3_0846090"/>
<dbReference type="Proteomes" id="UP000001542">
    <property type="component" value="Unassembled WGS sequence"/>
</dbReference>
<evidence type="ECO:0000313" key="3">
    <source>
        <dbReference type="EMBL" id="EAY15415.1"/>
    </source>
</evidence>
<dbReference type="OMA" id="NIEMWIN"/>
<reference evidence="3" key="2">
    <citation type="journal article" date="2007" name="Science">
        <title>Draft genome sequence of the sexually transmitted pathogen Trichomonas vaginalis.</title>
        <authorList>
            <person name="Carlton J.M."/>
            <person name="Hirt R.P."/>
            <person name="Silva J.C."/>
            <person name="Delcher A.L."/>
            <person name="Schatz M."/>
            <person name="Zhao Q."/>
            <person name="Wortman J.R."/>
            <person name="Bidwell S.L."/>
            <person name="Alsmark U.C.M."/>
            <person name="Besteiro S."/>
            <person name="Sicheritz-Ponten T."/>
            <person name="Noel C.J."/>
            <person name="Dacks J.B."/>
            <person name="Foster P.G."/>
            <person name="Simillion C."/>
            <person name="Van de Peer Y."/>
            <person name="Miranda-Saavedra D."/>
            <person name="Barton G.J."/>
            <person name="Westrop G.D."/>
            <person name="Mueller S."/>
            <person name="Dessi D."/>
            <person name="Fiori P.L."/>
            <person name="Ren Q."/>
            <person name="Paulsen I."/>
            <person name="Zhang H."/>
            <person name="Bastida-Corcuera F.D."/>
            <person name="Simoes-Barbosa A."/>
            <person name="Brown M.T."/>
            <person name="Hayes R.D."/>
            <person name="Mukherjee M."/>
            <person name="Okumura C.Y."/>
            <person name="Schneider R."/>
            <person name="Smith A.J."/>
            <person name="Vanacova S."/>
            <person name="Villalvazo M."/>
            <person name="Haas B.J."/>
            <person name="Pertea M."/>
            <person name="Feldblyum T.V."/>
            <person name="Utterback T.R."/>
            <person name="Shu C.L."/>
            <person name="Osoegawa K."/>
            <person name="de Jong P.J."/>
            <person name="Hrdy I."/>
            <person name="Horvathova L."/>
            <person name="Zubacova Z."/>
            <person name="Dolezal P."/>
            <person name="Malik S.B."/>
            <person name="Logsdon J.M. Jr."/>
            <person name="Henze K."/>
            <person name="Gupta A."/>
            <person name="Wang C.C."/>
            <person name="Dunne R.L."/>
            <person name="Upcroft J.A."/>
            <person name="Upcroft P."/>
            <person name="White O."/>
            <person name="Salzberg S.L."/>
            <person name="Tang P."/>
            <person name="Chiu C.-H."/>
            <person name="Lee Y.-S."/>
            <person name="Embley T.M."/>
            <person name="Coombs G.H."/>
            <person name="Mottram J.C."/>
            <person name="Tachezy J."/>
            <person name="Fraser-Liggett C.M."/>
            <person name="Johnson P.J."/>
        </authorList>
    </citation>
    <scope>NUCLEOTIDE SEQUENCE [LARGE SCALE GENOMIC DNA]</scope>
    <source>
        <strain evidence="3">G3</strain>
    </source>
</reference>
<dbReference type="EMBL" id="DS113256">
    <property type="protein sequence ID" value="EAY15415.1"/>
    <property type="molecule type" value="Genomic_DNA"/>
</dbReference>
<feature type="compositionally biased region" description="Polar residues" evidence="2">
    <location>
        <begin position="1605"/>
        <end position="1614"/>
    </location>
</feature>
<organism evidence="3 4">
    <name type="scientific">Trichomonas vaginalis (strain ATCC PRA-98 / G3)</name>
    <dbReference type="NCBI Taxonomy" id="412133"/>
    <lineage>
        <taxon>Eukaryota</taxon>
        <taxon>Metamonada</taxon>
        <taxon>Parabasalia</taxon>
        <taxon>Trichomonadida</taxon>
        <taxon>Trichomonadidae</taxon>
        <taxon>Trichomonas</taxon>
    </lineage>
</organism>
<feature type="region of interest" description="Disordered" evidence="2">
    <location>
        <begin position="1571"/>
        <end position="1656"/>
    </location>
</feature>
<dbReference type="VEuPathDB" id="TrichDB:TVAG_252280"/>
<reference evidence="3" key="1">
    <citation type="submission" date="2006-10" db="EMBL/GenBank/DDBJ databases">
        <authorList>
            <person name="Amadeo P."/>
            <person name="Zhao Q."/>
            <person name="Wortman J."/>
            <person name="Fraser-Liggett C."/>
            <person name="Carlton J."/>
        </authorList>
    </citation>
    <scope>NUCLEOTIDE SEQUENCE</scope>
    <source>
        <strain evidence="3">G3</strain>
    </source>
</reference>
<evidence type="ECO:0000313" key="4">
    <source>
        <dbReference type="Proteomes" id="UP000001542"/>
    </source>
</evidence>
<feature type="compositionally biased region" description="Basic and acidic residues" evidence="2">
    <location>
        <begin position="1617"/>
        <end position="1634"/>
    </location>
</feature>
<dbReference type="eggNOG" id="ENOG502SZBX">
    <property type="taxonomic scope" value="Eukaryota"/>
</dbReference>
<sequence>MESESDITQSNESSIIENIEMWINKLSIISDFETIPSRISKYSSTNFTNSYSEIVDIKQYIVENPQELLNSATSLTFDRYIQNSDELLNLISENADKLDENTRKNFFDKIISLDQENDSIRLLSSIIYQDQTILTSLFTKYFTPDFSIFDNDADNNLLNFIRQHIVESIITSNDKSLVNESVQKISQNSYLLTEFLIRGLNLSVTYPQSINLQYIAPSISYFAQLFTSESNKKLSKFCLEQLLISSLISLISSNTDGFTTYLNSESCIYTIVFIFSMDYFHETLSNLLIDKFKEVIPTHAANFIKIACNIMKNSNNFDMNFRFLACLNDLLNFSNLLMSMTHSLFANLLPIAEKCENSDYVSKLFDVLLNIIINDPKYVIYDYENSVFSKLFNKFISFDKMTYLLSRKKKVLEEHLYELENTSTIPLIFSFSSQNNKLNELFEILNQLADFSQDNINKLADSSLCSIIISLSKSNEEKIIFKGCEIQPIDQKIFIGTAIPYLIKITQTSCSLKIANEIIDLIIPEKIYKNYENISLKYIKSITDSCNIKMPIIHPLIPKNHVIYDGAMFNDLIDNGFSISFWIKMNESVVKRLKFIEFDLFKIFVGEEEFIRIGISESVIDVTISQVTKVSSFKINDKLDMNQWNLFTMALKKIDDKYKIQTYVNKLDAHSSAIPYEEFKNDSLIFQISNKENNLEQLSDYEKYHYIYLTNIMFHKSVFPQNEHKLSYKLGFSYQFCKIQPFFCFPEYKYHFNNLMNIKEIDNELLSPSFNSINYYIRNFPIEKLCSMLKTSAKTEEMYLIFIYFLQTIYNFKKENFELIMSLFEIFNFKIYESLFYLSSNFNDDEDRMTFFTDVLFNHDFFFKTNENEISKIFDFIIVRCFPQFFDIFTSKGFFRKIITIIRAFYIKNEEKEKNKINIENFLKKYNSFLLELYKETEDKEDGIISVLENAVSSKEQDLIIYFLKLSALLFDFAPKSQEYVKYLHSVNFTQYRQLLSPLLRSFFFISGQNFYIRSQVLAYQLPISFSCEMLIDDVSEFPVLYSLATLISMKGEKSVQKDVAKVLFKMTKKTEIVKMIKQLEFWQLWPCIFALMNEGILRNDMIYFISKILMYEFNISDFDQTLSLFELIGLRMNVDSLQCKIELIKTMFDEFFTKIIDENLMNDIWKRSILSMFFQWRKTSLSQKLRNEFSNSPFKESLLQFAADRESVIRTYHDLKDIKFDPTKYYLSFVISPFTKMDLVAQSVIQQMEAAMKLQNHKSSKYTDFIQSAIKFVRNSDPCHFLHLNSMISKDLGKIKEELEMTTTPEMQMTAMRLNSFVNNLANQLHNVSKKMKMESDDLNQLLKMKDEKSLKFYKRINFINHQYDLVKPNFVLKNWISETFIANKMKRFKKYKKLKPIVRSTKTAIIQLKCKLYKEGDICIECDSLVFENEFIFENQKFKKTLSFDLIRHCFYSGRSGLSFIMKNGKMYLAVFDQEDVYDQMVSKLPFFIHNIGKQVTDEFGANLKSNLSFLTFYQFICGKTFASFKNYPQFPLSIYKDTIKDETVLSVINNYLQTDETQIKEENLIVSSSENKSISNEEEKENNSLVTSDKNEFVSSEEKEVISSNDNNELVSSEEEKQANEIPSEEKEKNELATSEVEEIKEVISSEEKETNEFIPLEEKSTNDLISTEERENNNLVYSEEKETKDVNSNEERENEQINEEVVEELAEKTDANLDGNLHEEEESRLRISIEDDSIPQFVIKPINSEINLLEKEESQKEFIIEEQNQKETKKFQGFDNYGVSCQEIFCCPESIDENFPSEVSHHLLNQLESADTVYKVVEWIENSLNRQIRVKTPDQTPKIMTEKKISFRKKSNRIYYNPFSKIFLLIIERKKILYSELDDKSKIQFSEVENLEIPDNSLITKYENTFIIINQESQTKTFLNDTNLSPSKTENLPSRILKIFNDGYYVEYTSDNKIIVYDGEQQKNTFYCYSGLISLSSSSLFDLLVFCLENGEILFYNVSDGLFINKYKNEKCCYQKVLCMPSIGDVVAYDNYKIDVFSVNGFFRRSINIPFNIKFWISLEIIGIDTIFVITDYWSLYIVELDCQKEPALIYESKLPIIGFEFDKVDRTFILIRPTDVILIPSDVNHILELRDP</sequence>
<evidence type="ECO:0000256" key="1">
    <source>
        <dbReference type="SAM" id="Coils"/>
    </source>
</evidence>
<evidence type="ECO:0008006" key="5">
    <source>
        <dbReference type="Google" id="ProtNLM"/>
    </source>
</evidence>
<keyword evidence="4" id="KW-1185">Reference proteome</keyword>
<feature type="compositionally biased region" description="Basic and acidic residues" evidence="2">
    <location>
        <begin position="1641"/>
        <end position="1656"/>
    </location>
</feature>